<dbReference type="Gene3D" id="1.10.600.10">
    <property type="entry name" value="Farnesyl Diphosphate Synthase"/>
    <property type="match status" value="2"/>
</dbReference>
<proteinExistence type="predicted"/>
<keyword evidence="6" id="KW-1185">Reference proteome</keyword>
<keyword evidence="3" id="KW-0479">Metal-binding</keyword>
<sequence length="725" mass="82816">MDTNCPSDDATSSDLDLANYDTHGLCSKYKLRRHKYESEANVGCYEARLDWIRYIGPVEHFGGCNPINGNFSSLVLPLCKPERLRLVAYVLEYAFLYDDMVEHATDDLLSTNRHMKHEWDHVNPALGKTQIQAKIITQLTSMDKVCTQRVKDVWEEMLTTTLRDKDREFTSLEEYVDFRIVDGGTRFVEALLLFGMGTTLTEEEDRQLESVRKPCYTALSLANDYFSFDREYDEFQASSKSQSMTNFVWIHMKLHNVDVVTAKKMVKQAIWRYERRYLDLCAEYRREHISLSDHVDRYLRALAYQVSGNVVWSLNCPRYHPDRRYDPNAGLESSLTDKTYCQSTNLDLTYSNTYSAGNTCVYGAVATTLQHQRRESAGTTTTTGTNDDTIFEDISSQNSSRSACSNDHDLNQHCARDEASLPLLDDRHVRAPFEYIISLPSKSVRDAFIDALNVWLTVSESTVSRIKSLGGRLYSASLMLDDIEDGSSLRRSQLATHKVFGIAQTINSGCREILKAVNEASQLGVPSAIDITLEALDELHVGQSYDLYWTRHNNCPSKKEYLEMVDRKTGGLFRLLARLMIAASPHRHDTKLSSSIEALVSLVGVQFQIHDDYQNLRSAGYNHHKGFCEDLDEGKYSFPIIHALSSERQAQILRELLCLRRTPEGLSHEHKVLILERLEQAGSFQYTTDVLKQIQGRVDVQLTRLEHITGLDNWILRALLQRLEV</sequence>
<dbReference type="GO" id="GO:0008299">
    <property type="term" value="P:isoprenoid biosynthetic process"/>
    <property type="evidence" value="ECO:0007669"/>
    <property type="project" value="InterPro"/>
</dbReference>
<dbReference type="PANTHER" id="PTHR12001">
    <property type="entry name" value="GERANYLGERANYL PYROPHOSPHATE SYNTHASE"/>
    <property type="match status" value="1"/>
</dbReference>
<evidence type="ECO:0000256" key="2">
    <source>
        <dbReference type="ARBA" id="ARBA00022679"/>
    </source>
</evidence>
<evidence type="ECO:0000256" key="4">
    <source>
        <dbReference type="ARBA" id="ARBA00022842"/>
    </source>
</evidence>
<keyword evidence="2" id="KW-0808">Transferase</keyword>
<dbReference type="GO" id="GO:0046872">
    <property type="term" value="F:metal ion binding"/>
    <property type="evidence" value="ECO:0007669"/>
    <property type="project" value="UniProtKB-KW"/>
</dbReference>
<dbReference type="PANTHER" id="PTHR12001:SF72">
    <property type="entry name" value="THIJ_PFPI FAMILY PROTEIN (AFU_ORTHOLOGUE AFUA_3G01210)-RELATED"/>
    <property type="match status" value="1"/>
</dbReference>
<reference evidence="5 6" key="1">
    <citation type="journal article" date="2017" name="Genome Announc.">
        <title>Genome sequence of the saprophytic ascomycete Epicoccum nigrum ICMP 19927 strain isolated from New Zealand.</title>
        <authorList>
            <person name="Fokin M."/>
            <person name="Fleetwood D."/>
            <person name="Weir B.S."/>
            <person name="Villas-Boas S.G."/>
        </authorList>
    </citation>
    <scope>NUCLEOTIDE SEQUENCE [LARGE SCALE GENOMIC DNA]</scope>
    <source>
        <strain evidence="5 6">ICMP 19927</strain>
    </source>
</reference>
<dbReference type="InterPro" id="IPR008949">
    <property type="entry name" value="Isoprenoid_synthase_dom_sf"/>
</dbReference>
<keyword evidence="4" id="KW-0460">Magnesium</keyword>
<dbReference type="Pfam" id="PF00348">
    <property type="entry name" value="polyprenyl_synt"/>
    <property type="match status" value="1"/>
</dbReference>
<dbReference type="GO" id="GO:0046165">
    <property type="term" value="P:alcohol biosynthetic process"/>
    <property type="evidence" value="ECO:0007669"/>
    <property type="project" value="UniProtKB-ARBA"/>
</dbReference>
<dbReference type="STRING" id="105696.A0A1Y2LI13"/>
<dbReference type="GO" id="GO:0043386">
    <property type="term" value="P:mycotoxin biosynthetic process"/>
    <property type="evidence" value="ECO:0007669"/>
    <property type="project" value="UniProtKB-ARBA"/>
</dbReference>
<dbReference type="Pfam" id="PF19086">
    <property type="entry name" value="Terpene_syn_C_2"/>
    <property type="match status" value="1"/>
</dbReference>
<dbReference type="Proteomes" id="UP000193240">
    <property type="component" value="Unassembled WGS sequence"/>
</dbReference>
<dbReference type="SUPFAM" id="SSF48576">
    <property type="entry name" value="Terpenoid synthases"/>
    <property type="match status" value="2"/>
</dbReference>
<evidence type="ECO:0000313" key="6">
    <source>
        <dbReference type="Proteomes" id="UP000193240"/>
    </source>
</evidence>
<protein>
    <recommendedName>
        <fullName evidence="1">geranylgeranyl diphosphate synthase</fullName>
        <ecNumber evidence="1">2.5.1.29</ecNumber>
    </recommendedName>
</protein>
<dbReference type="PROSITE" id="PS00444">
    <property type="entry name" value="POLYPRENYL_SYNTHASE_2"/>
    <property type="match status" value="1"/>
</dbReference>
<dbReference type="OMA" id="VKPCYAA"/>
<evidence type="ECO:0000313" key="5">
    <source>
        <dbReference type="EMBL" id="OSS43380.1"/>
    </source>
</evidence>
<dbReference type="AlphaFoldDB" id="A0A1Y2LI13"/>
<dbReference type="EMBL" id="KZ107867">
    <property type="protein sequence ID" value="OSS43380.1"/>
    <property type="molecule type" value="Genomic_DNA"/>
</dbReference>
<gene>
    <name evidence="5" type="ORF">B5807_11986</name>
</gene>
<name>A0A1Y2LI13_EPING</name>
<accession>A0A1Y2LI13</accession>
<evidence type="ECO:0000256" key="1">
    <source>
        <dbReference type="ARBA" id="ARBA00012382"/>
    </source>
</evidence>
<dbReference type="GO" id="GO:0004311">
    <property type="term" value="F:geranylgeranyl diphosphate synthase activity"/>
    <property type="evidence" value="ECO:0007669"/>
    <property type="project" value="UniProtKB-EC"/>
</dbReference>
<dbReference type="InParanoid" id="A0A1Y2LI13"/>
<dbReference type="InterPro" id="IPR000092">
    <property type="entry name" value="Polyprenyl_synt"/>
</dbReference>
<dbReference type="InterPro" id="IPR033749">
    <property type="entry name" value="Polyprenyl_synt_CS"/>
</dbReference>
<evidence type="ECO:0000256" key="3">
    <source>
        <dbReference type="ARBA" id="ARBA00022723"/>
    </source>
</evidence>
<dbReference type="EC" id="2.5.1.29" evidence="1"/>
<organism evidence="5 6">
    <name type="scientific">Epicoccum nigrum</name>
    <name type="common">Soil fungus</name>
    <name type="synonym">Epicoccum purpurascens</name>
    <dbReference type="NCBI Taxonomy" id="105696"/>
    <lineage>
        <taxon>Eukaryota</taxon>
        <taxon>Fungi</taxon>
        <taxon>Dikarya</taxon>
        <taxon>Ascomycota</taxon>
        <taxon>Pezizomycotina</taxon>
        <taxon>Dothideomycetes</taxon>
        <taxon>Pleosporomycetidae</taxon>
        <taxon>Pleosporales</taxon>
        <taxon>Pleosporineae</taxon>
        <taxon>Didymellaceae</taxon>
        <taxon>Epicoccum</taxon>
    </lineage>
</organism>